<accession>U1LPD6</accession>
<dbReference type="EMBL" id="ASHR01000028">
    <property type="protein sequence ID" value="ERG63852.1"/>
    <property type="molecule type" value="Genomic_DNA"/>
</dbReference>
<dbReference type="Proteomes" id="UP000016462">
    <property type="component" value="Unassembled WGS sequence"/>
</dbReference>
<comment type="caution">
    <text evidence="1">The sequence shown here is derived from an EMBL/GenBank/DDBJ whole genome shotgun (WGS) entry which is preliminary data.</text>
</comment>
<reference evidence="1 2" key="1">
    <citation type="journal article" date="2013" name="Genome Announc.">
        <title>First draft genome sequence from a member of the genus agrococcus, isolated from modern microbialites.</title>
        <authorList>
            <person name="White R.A.III."/>
            <person name="Grassa C.J."/>
            <person name="Suttle C.A."/>
        </authorList>
    </citation>
    <scope>NUCLEOTIDE SEQUENCE [LARGE SCALE GENOMIC DNA]</scope>
    <source>
        <strain evidence="1 2">RW1</strain>
    </source>
</reference>
<proteinExistence type="predicted"/>
<protein>
    <submittedName>
        <fullName evidence="1">Uncharacterized protein</fullName>
    </submittedName>
</protein>
<gene>
    <name evidence="1" type="ORF">L332_05120</name>
</gene>
<sequence length="39" mass="4025">MGRPAFGITRTPQTTRAALAGWQEVAAQVLLGAGARWGG</sequence>
<evidence type="ECO:0000313" key="2">
    <source>
        <dbReference type="Proteomes" id="UP000016462"/>
    </source>
</evidence>
<organism evidence="1 2">
    <name type="scientific">Agrococcus pavilionensis RW1</name>
    <dbReference type="NCBI Taxonomy" id="1330458"/>
    <lineage>
        <taxon>Bacteria</taxon>
        <taxon>Bacillati</taxon>
        <taxon>Actinomycetota</taxon>
        <taxon>Actinomycetes</taxon>
        <taxon>Micrococcales</taxon>
        <taxon>Microbacteriaceae</taxon>
        <taxon>Agrococcus</taxon>
    </lineage>
</organism>
<evidence type="ECO:0000313" key="1">
    <source>
        <dbReference type="EMBL" id="ERG63852.1"/>
    </source>
</evidence>
<name>U1LPD6_9MICO</name>
<dbReference type="AlphaFoldDB" id="U1LPD6"/>
<keyword evidence="2" id="KW-1185">Reference proteome</keyword>